<proteinExistence type="predicted"/>
<comment type="caution">
    <text evidence="2">The sequence shown here is derived from an EMBL/GenBank/DDBJ whole genome shotgun (WGS) entry which is preliminary data.</text>
</comment>
<evidence type="ECO:0000313" key="2">
    <source>
        <dbReference type="EMBL" id="CAJ0595700.1"/>
    </source>
</evidence>
<dbReference type="GO" id="GO:1904491">
    <property type="term" value="P:protein localization to ciliary transition zone"/>
    <property type="evidence" value="ECO:0007669"/>
    <property type="project" value="TreeGrafter"/>
</dbReference>
<sequence length="464" mass="51580">MCVLLLNLYKNFVPENYGMVTAANQITIVSTLDKDDRLTNVVHEQLLRRLIGWIEVPFSTVYGRGKIDGWLRLQRPLFFTGYSMPDRPSYLKVLIAFDPPLAPPRMQPPDRVESVENEKIVAQCQAWTRACTAVDDSRRYAALVTDINGKAVLACRFLAPVRPPQSVPHPGANPRRTVEVAARLVSQIPFVADPALFPGSTDLWTTIEKFLSLGCGDEEEHAVLLCCWLLSLQIPSCLVLGFALPEGSKAAYVFINLPDGIYLVNPCDGSVYPSTDAMCPLASVGTVITPKNAYGNIQSYGHPSQLQFDLNRTSDWKPLFDRELDEVQSIQAPVVNYAEVSEDALIELRSSIEREIKVRFDEARKYGIPQWNLMASRLFREILQDENVSLDTRLARLRDSYTVTVTAFSMPYKSVQDCVAAVLRCGLHATTSSSSQFALAVHLQPAFGHVIGCSIALGLLTLRM</sequence>
<dbReference type="AlphaFoldDB" id="A0AA36M281"/>
<dbReference type="GO" id="GO:0035869">
    <property type="term" value="C:ciliary transition zone"/>
    <property type="evidence" value="ECO:0007669"/>
    <property type="project" value="TreeGrafter"/>
</dbReference>
<dbReference type="PANTHER" id="PTHR20837:SF0">
    <property type="entry name" value="COILED-COIL AND C2 DOMAIN-CONTAINING PROTEIN 2A"/>
    <property type="match status" value="1"/>
</dbReference>
<dbReference type="EMBL" id="CATQJL010000112">
    <property type="protein sequence ID" value="CAJ0595700.1"/>
    <property type="molecule type" value="Genomic_DNA"/>
</dbReference>
<keyword evidence="3" id="KW-1185">Reference proteome</keyword>
<dbReference type="InterPro" id="IPR056290">
    <property type="entry name" value="CEPT76/DRC7_peptidase-like_dom"/>
</dbReference>
<evidence type="ECO:0000259" key="1">
    <source>
        <dbReference type="Pfam" id="PF24656"/>
    </source>
</evidence>
<dbReference type="GO" id="GO:1905515">
    <property type="term" value="P:non-motile cilium assembly"/>
    <property type="evidence" value="ECO:0007669"/>
    <property type="project" value="TreeGrafter"/>
</dbReference>
<evidence type="ECO:0000313" key="3">
    <source>
        <dbReference type="Proteomes" id="UP001176961"/>
    </source>
</evidence>
<protein>
    <recommendedName>
        <fullName evidence="1">CEP76/DRC7 peptidase-like domain-containing protein</fullName>
    </recommendedName>
</protein>
<name>A0AA36M281_CYLNA</name>
<dbReference type="Gene3D" id="3.10.620.30">
    <property type="match status" value="1"/>
</dbReference>
<dbReference type="Pfam" id="PF24656">
    <property type="entry name" value="CEPT76_peptidase"/>
    <property type="match status" value="1"/>
</dbReference>
<dbReference type="InterPro" id="IPR052434">
    <property type="entry name" value="Tectonic-like_complex_comp"/>
</dbReference>
<dbReference type="PANTHER" id="PTHR20837">
    <property type="entry name" value="CENTROSOMAL PROTEIN-RELATED"/>
    <property type="match status" value="1"/>
</dbReference>
<feature type="domain" description="CEP76/DRC7 peptidase-like" evidence="1">
    <location>
        <begin position="202"/>
        <end position="319"/>
    </location>
</feature>
<organism evidence="2 3">
    <name type="scientific">Cylicocyclus nassatus</name>
    <name type="common">Nematode worm</name>
    <dbReference type="NCBI Taxonomy" id="53992"/>
    <lineage>
        <taxon>Eukaryota</taxon>
        <taxon>Metazoa</taxon>
        <taxon>Ecdysozoa</taxon>
        <taxon>Nematoda</taxon>
        <taxon>Chromadorea</taxon>
        <taxon>Rhabditida</taxon>
        <taxon>Rhabditina</taxon>
        <taxon>Rhabditomorpha</taxon>
        <taxon>Strongyloidea</taxon>
        <taxon>Strongylidae</taxon>
        <taxon>Cylicocyclus</taxon>
    </lineage>
</organism>
<reference evidence="2" key="1">
    <citation type="submission" date="2023-07" db="EMBL/GenBank/DDBJ databases">
        <authorList>
            <consortium name="CYATHOMIX"/>
        </authorList>
    </citation>
    <scope>NUCLEOTIDE SEQUENCE</scope>
    <source>
        <strain evidence="2">N/A</strain>
    </source>
</reference>
<dbReference type="Proteomes" id="UP001176961">
    <property type="component" value="Unassembled WGS sequence"/>
</dbReference>
<gene>
    <name evidence="2" type="ORF">CYNAS_LOCUS7683</name>
</gene>
<accession>A0AA36M281</accession>